<gene>
    <name evidence="5" type="ORF">ACFYXQ_36590</name>
</gene>
<dbReference type="RefSeq" id="WP_051194403.1">
    <property type="nucleotide sequence ID" value="NZ_JBIAQY010000018.1"/>
</dbReference>
<evidence type="ECO:0000256" key="3">
    <source>
        <dbReference type="ARBA" id="ARBA00023163"/>
    </source>
</evidence>
<dbReference type="InterPro" id="IPR036388">
    <property type="entry name" value="WH-like_DNA-bd_sf"/>
</dbReference>
<dbReference type="PANTHER" id="PTHR44846">
    <property type="entry name" value="MANNOSYL-D-GLYCERATE TRANSPORT/METABOLISM SYSTEM REPRESSOR MNGR-RELATED"/>
    <property type="match status" value="1"/>
</dbReference>
<keyword evidence="1" id="KW-0805">Transcription regulation</keyword>
<dbReference type="Gene3D" id="3.40.1410.10">
    <property type="entry name" value="Chorismate lyase-like"/>
    <property type="match status" value="1"/>
</dbReference>
<dbReference type="PRINTS" id="PR00035">
    <property type="entry name" value="HTHGNTR"/>
</dbReference>
<dbReference type="Proteomes" id="UP001601992">
    <property type="component" value="Unassembled WGS sequence"/>
</dbReference>
<evidence type="ECO:0000259" key="4">
    <source>
        <dbReference type="PROSITE" id="PS50949"/>
    </source>
</evidence>
<dbReference type="InterPro" id="IPR000524">
    <property type="entry name" value="Tscrpt_reg_HTH_GntR"/>
</dbReference>
<keyword evidence="6" id="KW-1185">Reference proteome</keyword>
<dbReference type="Pfam" id="PF00392">
    <property type="entry name" value="GntR"/>
    <property type="match status" value="1"/>
</dbReference>
<dbReference type="CDD" id="cd07377">
    <property type="entry name" value="WHTH_GntR"/>
    <property type="match status" value="1"/>
</dbReference>
<dbReference type="PANTHER" id="PTHR44846:SF1">
    <property type="entry name" value="MANNOSYL-D-GLYCERATE TRANSPORT_METABOLISM SYSTEM REPRESSOR MNGR-RELATED"/>
    <property type="match status" value="1"/>
</dbReference>
<dbReference type="InterPro" id="IPR036390">
    <property type="entry name" value="WH_DNA-bd_sf"/>
</dbReference>
<keyword evidence="3" id="KW-0804">Transcription</keyword>
<keyword evidence="2" id="KW-0238">DNA-binding</keyword>
<dbReference type="EMBL" id="JBIAQY010000018">
    <property type="protein sequence ID" value="MFF3573293.1"/>
    <property type="molecule type" value="Genomic_DNA"/>
</dbReference>
<dbReference type="PROSITE" id="PS50949">
    <property type="entry name" value="HTH_GNTR"/>
    <property type="match status" value="1"/>
</dbReference>
<dbReference type="Pfam" id="PF07702">
    <property type="entry name" value="UTRA"/>
    <property type="match status" value="1"/>
</dbReference>
<dbReference type="InterPro" id="IPR050679">
    <property type="entry name" value="Bact_HTH_transcr_reg"/>
</dbReference>
<comment type="caution">
    <text evidence="5">The sequence shown here is derived from an EMBL/GenBank/DDBJ whole genome shotgun (WGS) entry which is preliminary data.</text>
</comment>
<dbReference type="SMART" id="SM00345">
    <property type="entry name" value="HTH_GNTR"/>
    <property type="match status" value="1"/>
</dbReference>
<accession>A0ABW6SCF6</accession>
<feature type="domain" description="HTH gntR-type" evidence="4">
    <location>
        <begin position="9"/>
        <end position="77"/>
    </location>
</feature>
<dbReference type="InterPro" id="IPR028978">
    <property type="entry name" value="Chorismate_lyase_/UTRA_dom_sf"/>
</dbReference>
<evidence type="ECO:0000313" key="6">
    <source>
        <dbReference type="Proteomes" id="UP001601992"/>
    </source>
</evidence>
<sequence>MAELIRDGVPLHHRISAVLRSSIASGHYSPGSYLPGETALMQMYDVSRATVRRALRTLQTEGLIEPYPGKGTKVLAAPASPIRKHLRAIERGAANTKVDVLEWGPAVAPAEVGEALDLAPGARALKIVRLRRRGSQPLRYMVNFVVPSIGELISRADVAKATLLHVLEQVGHEVGRAEDVIGAAVADPLMADALKISVGDPVLELARTMFDLRDAPVAFQWTWASPTVYKVRLSTRGEQGKPISAVEDYAAFAPIETVC</sequence>
<name>A0ABW6SCF6_9NOCA</name>
<evidence type="ECO:0000256" key="1">
    <source>
        <dbReference type="ARBA" id="ARBA00023015"/>
    </source>
</evidence>
<dbReference type="SMART" id="SM00866">
    <property type="entry name" value="UTRA"/>
    <property type="match status" value="1"/>
</dbReference>
<evidence type="ECO:0000313" key="5">
    <source>
        <dbReference type="EMBL" id="MFF3573293.1"/>
    </source>
</evidence>
<organism evidence="5 6">
    <name type="scientific">Nocardia jiangxiensis</name>
    <dbReference type="NCBI Taxonomy" id="282685"/>
    <lineage>
        <taxon>Bacteria</taxon>
        <taxon>Bacillati</taxon>
        <taxon>Actinomycetota</taxon>
        <taxon>Actinomycetes</taxon>
        <taxon>Mycobacteriales</taxon>
        <taxon>Nocardiaceae</taxon>
        <taxon>Nocardia</taxon>
    </lineage>
</organism>
<dbReference type="SUPFAM" id="SSF64288">
    <property type="entry name" value="Chorismate lyase-like"/>
    <property type="match status" value="1"/>
</dbReference>
<evidence type="ECO:0000256" key="2">
    <source>
        <dbReference type="ARBA" id="ARBA00023125"/>
    </source>
</evidence>
<protein>
    <submittedName>
        <fullName evidence="5">GntR family transcriptional regulator</fullName>
    </submittedName>
</protein>
<dbReference type="SUPFAM" id="SSF46785">
    <property type="entry name" value="Winged helix' DNA-binding domain"/>
    <property type="match status" value="1"/>
</dbReference>
<dbReference type="InterPro" id="IPR011663">
    <property type="entry name" value="UTRA"/>
</dbReference>
<dbReference type="Gene3D" id="1.10.10.10">
    <property type="entry name" value="Winged helix-like DNA-binding domain superfamily/Winged helix DNA-binding domain"/>
    <property type="match status" value="1"/>
</dbReference>
<reference evidence="5 6" key="1">
    <citation type="submission" date="2024-10" db="EMBL/GenBank/DDBJ databases">
        <title>The Natural Products Discovery Center: Release of the First 8490 Sequenced Strains for Exploring Actinobacteria Biosynthetic Diversity.</title>
        <authorList>
            <person name="Kalkreuter E."/>
            <person name="Kautsar S.A."/>
            <person name="Yang D."/>
            <person name="Bader C.D."/>
            <person name="Teijaro C.N."/>
            <person name="Fluegel L."/>
            <person name="Davis C.M."/>
            <person name="Simpson J.R."/>
            <person name="Lauterbach L."/>
            <person name="Steele A.D."/>
            <person name="Gui C."/>
            <person name="Meng S."/>
            <person name="Li G."/>
            <person name="Viehrig K."/>
            <person name="Ye F."/>
            <person name="Su P."/>
            <person name="Kiefer A.F."/>
            <person name="Nichols A."/>
            <person name="Cepeda A.J."/>
            <person name="Yan W."/>
            <person name="Fan B."/>
            <person name="Jiang Y."/>
            <person name="Adhikari A."/>
            <person name="Zheng C.-J."/>
            <person name="Schuster L."/>
            <person name="Cowan T.M."/>
            <person name="Smanski M.J."/>
            <person name="Chevrette M.G."/>
            <person name="De Carvalho L.P.S."/>
            <person name="Shen B."/>
        </authorList>
    </citation>
    <scope>NUCLEOTIDE SEQUENCE [LARGE SCALE GENOMIC DNA]</scope>
    <source>
        <strain evidence="5 6">NPDC002593</strain>
    </source>
</reference>
<proteinExistence type="predicted"/>